<dbReference type="EMBL" id="AUWU02000007">
    <property type="protein sequence ID" value="KAH0570503.1"/>
    <property type="molecule type" value="Genomic_DNA"/>
</dbReference>
<organism evidence="1">
    <name type="scientific">Spironucleus salmonicida</name>
    <dbReference type="NCBI Taxonomy" id="348837"/>
    <lineage>
        <taxon>Eukaryota</taxon>
        <taxon>Metamonada</taxon>
        <taxon>Diplomonadida</taxon>
        <taxon>Hexamitidae</taxon>
        <taxon>Hexamitinae</taxon>
        <taxon>Spironucleus</taxon>
    </lineage>
</organism>
<gene>
    <name evidence="1" type="ORF">SS50377_10473</name>
    <name evidence="2" type="ORF">SS50377_26783</name>
</gene>
<reference evidence="1 2" key="1">
    <citation type="journal article" date="2014" name="PLoS Genet.">
        <title>The Genome of Spironucleus salmonicida Highlights a Fish Pathogen Adapted to Fluctuating Environments.</title>
        <authorList>
            <person name="Xu F."/>
            <person name="Jerlstrom-Hultqvist J."/>
            <person name="Einarsson E."/>
            <person name="Astvaldsson A."/>
            <person name="Svard S.G."/>
            <person name="Andersson J.O."/>
        </authorList>
    </citation>
    <scope>NUCLEOTIDE SEQUENCE</scope>
    <source>
        <strain evidence="2">ATCC 50377</strain>
    </source>
</reference>
<evidence type="ECO:0000313" key="1">
    <source>
        <dbReference type="EMBL" id="EST49252.1"/>
    </source>
</evidence>
<reference evidence="2" key="2">
    <citation type="submission" date="2020-12" db="EMBL/GenBank/DDBJ databases">
        <title>New Spironucleus salmonicida genome in near-complete chromosomes.</title>
        <authorList>
            <person name="Xu F."/>
            <person name="Kurt Z."/>
            <person name="Jimenez-Gonzalez A."/>
            <person name="Astvaldsson A."/>
            <person name="Andersson J.O."/>
            <person name="Svard S.G."/>
        </authorList>
    </citation>
    <scope>NUCLEOTIDE SEQUENCE</scope>
    <source>
        <strain evidence="2">ATCC 50377</strain>
    </source>
</reference>
<accession>V6LX96</accession>
<keyword evidence="3" id="KW-1185">Reference proteome</keyword>
<dbReference type="AlphaFoldDB" id="V6LX96"/>
<evidence type="ECO:0000313" key="2">
    <source>
        <dbReference type="EMBL" id="KAH0570503.1"/>
    </source>
</evidence>
<name>V6LX96_9EUKA</name>
<dbReference type="Proteomes" id="UP000018208">
    <property type="component" value="Unassembled WGS sequence"/>
</dbReference>
<evidence type="ECO:0000313" key="3">
    <source>
        <dbReference type="Proteomes" id="UP000018208"/>
    </source>
</evidence>
<dbReference type="EMBL" id="KI545953">
    <property type="protein sequence ID" value="EST49252.1"/>
    <property type="molecule type" value="Genomic_DNA"/>
</dbReference>
<sequence>MQIKQEFIDGISQTDNLQYHQFMNEKAIQYNQNSDEYQISEVGTQTPSSRVQQAVQTIIPQITESTTITNFYDLFPQYKEENFLKHQQIQQQKDQHQFSILSTVQEGTKYWDLQKTITNNKSCYIIDGVKLPVYRKLSQSSFK</sequence>
<protein>
    <submittedName>
        <fullName evidence="1">Uncharacterized protein</fullName>
    </submittedName>
</protein>
<proteinExistence type="predicted"/>
<dbReference type="VEuPathDB" id="GiardiaDB:SS50377_26783"/>